<dbReference type="AlphaFoldDB" id="A0A2T6AR09"/>
<evidence type="ECO:0000256" key="2">
    <source>
        <dbReference type="ARBA" id="ARBA00023015"/>
    </source>
</evidence>
<dbReference type="Gene3D" id="1.10.10.10">
    <property type="entry name" value="Winged helix-like DNA-binding domain superfamily/Winged helix DNA-binding domain"/>
    <property type="match status" value="1"/>
</dbReference>
<accession>A0A2T6AR09</accession>
<comment type="caution">
    <text evidence="6">The sequence shown here is derived from an EMBL/GenBank/DDBJ whole genome shotgun (WGS) entry which is preliminary data.</text>
</comment>
<dbReference type="Pfam" id="PF00126">
    <property type="entry name" value="HTH_1"/>
    <property type="match status" value="1"/>
</dbReference>
<dbReference type="InterPro" id="IPR036390">
    <property type="entry name" value="WH_DNA-bd_sf"/>
</dbReference>
<evidence type="ECO:0000256" key="3">
    <source>
        <dbReference type="ARBA" id="ARBA00023125"/>
    </source>
</evidence>
<evidence type="ECO:0000313" key="6">
    <source>
        <dbReference type="EMBL" id="PTX46254.1"/>
    </source>
</evidence>
<dbReference type="PRINTS" id="PR00039">
    <property type="entry name" value="HTHLYSR"/>
</dbReference>
<gene>
    <name evidence="6" type="ORF">C8N44_11737</name>
</gene>
<dbReference type="Gene3D" id="3.40.190.290">
    <property type="match status" value="1"/>
</dbReference>
<evidence type="ECO:0000256" key="1">
    <source>
        <dbReference type="ARBA" id="ARBA00009437"/>
    </source>
</evidence>
<name>A0A2T6AR09_9RHOB</name>
<evidence type="ECO:0000259" key="5">
    <source>
        <dbReference type="PROSITE" id="PS50931"/>
    </source>
</evidence>
<evidence type="ECO:0000256" key="4">
    <source>
        <dbReference type="ARBA" id="ARBA00023163"/>
    </source>
</evidence>
<organism evidence="6 7">
    <name type="scientific">Allosediminivita pacifica</name>
    <dbReference type="NCBI Taxonomy" id="1267769"/>
    <lineage>
        <taxon>Bacteria</taxon>
        <taxon>Pseudomonadati</taxon>
        <taxon>Pseudomonadota</taxon>
        <taxon>Alphaproteobacteria</taxon>
        <taxon>Rhodobacterales</taxon>
        <taxon>Paracoccaceae</taxon>
        <taxon>Allosediminivita</taxon>
    </lineage>
</organism>
<comment type="similarity">
    <text evidence="1">Belongs to the LysR transcriptional regulatory family.</text>
</comment>
<dbReference type="InterPro" id="IPR005119">
    <property type="entry name" value="LysR_subst-bd"/>
</dbReference>
<feature type="domain" description="HTH lysR-type" evidence="5">
    <location>
        <begin position="3"/>
        <end position="60"/>
    </location>
</feature>
<sequence length="297" mass="33171">MRLNVRYLEIFNAVMQTGSTLAAAELLRISQPAVSNQLRQLESQVGLQLFDRRKRRLVPTEEAQLLYERSQNIFSQLQHLDAFSEQLRRRDTGRLNFVCSPSMTSGCVPRAIHRFHEDKPKVTLKIDMPSNERIVSMIVGEMTEFGLTITPLEHPSIQSRVLAKLPLFCVMPNNDAMTAQTSVRPSDLVGCKLISYPRHSEVGRIVGAALPEAERNAAPFAEVRYTSMALRMAEATGAIALVDADTALSANPALVTVRPFETDQFLPLVATHLKDRKLSLIAESFIEDYVRAAHAET</sequence>
<reference evidence="6 7" key="1">
    <citation type="submission" date="2018-04" db="EMBL/GenBank/DDBJ databases">
        <title>Genomic Encyclopedia of Archaeal and Bacterial Type Strains, Phase II (KMG-II): from individual species to whole genera.</title>
        <authorList>
            <person name="Goeker M."/>
        </authorList>
    </citation>
    <scope>NUCLEOTIDE SEQUENCE [LARGE SCALE GENOMIC DNA]</scope>
    <source>
        <strain evidence="6 7">DSM 29329</strain>
    </source>
</reference>
<dbReference type="SUPFAM" id="SSF53850">
    <property type="entry name" value="Periplasmic binding protein-like II"/>
    <property type="match status" value="1"/>
</dbReference>
<dbReference type="InterPro" id="IPR000847">
    <property type="entry name" value="LysR_HTH_N"/>
</dbReference>
<dbReference type="GO" id="GO:0003700">
    <property type="term" value="F:DNA-binding transcription factor activity"/>
    <property type="evidence" value="ECO:0007669"/>
    <property type="project" value="InterPro"/>
</dbReference>
<dbReference type="InterPro" id="IPR036388">
    <property type="entry name" value="WH-like_DNA-bd_sf"/>
</dbReference>
<dbReference type="GO" id="GO:0010628">
    <property type="term" value="P:positive regulation of gene expression"/>
    <property type="evidence" value="ECO:0007669"/>
    <property type="project" value="TreeGrafter"/>
</dbReference>
<dbReference type="Proteomes" id="UP000244069">
    <property type="component" value="Unassembled WGS sequence"/>
</dbReference>
<protein>
    <submittedName>
        <fullName evidence="6">DNA-binding transcriptional LysR family regulator</fullName>
    </submittedName>
</protein>
<keyword evidence="2" id="KW-0805">Transcription regulation</keyword>
<dbReference type="Pfam" id="PF03466">
    <property type="entry name" value="LysR_substrate"/>
    <property type="match status" value="1"/>
</dbReference>
<dbReference type="PANTHER" id="PTHR30427:SF1">
    <property type="entry name" value="TRANSCRIPTIONAL ACTIVATOR PROTEIN LYSR"/>
    <property type="match status" value="1"/>
</dbReference>
<proteinExistence type="inferred from homology"/>
<keyword evidence="4" id="KW-0804">Transcription</keyword>
<dbReference type="SUPFAM" id="SSF46785">
    <property type="entry name" value="Winged helix' DNA-binding domain"/>
    <property type="match status" value="1"/>
</dbReference>
<dbReference type="PANTHER" id="PTHR30427">
    <property type="entry name" value="TRANSCRIPTIONAL ACTIVATOR PROTEIN LYSR"/>
    <property type="match status" value="1"/>
</dbReference>
<evidence type="ECO:0000313" key="7">
    <source>
        <dbReference type="Proteomes" id="UP000244069"/>
    </source>
</evidence>
<dbReference type="GO" id="GO:0043565">
    <property type="term" value="F:sequence-specific DNA binding"/>
    <property type="evidence" value="ECO:0007669"/>
    <property type="project" value="TreeGrafter"/>
</dbReference>
<dbReference type="EMBL" id="QBKN01000017">
    <property type="protein sequence ID" value="PTX46254.1"/>
    <property type="molecule type" value="Genomic_DNA"/>
</dbReference>
<dbReference type="PROSITE" id="PS50931">
    <property type="entry name" value="HTH_LYSR"/>
    <property type="match status" value="1"/>
</dbReference>
<keyword evidence="7" id="KW-1185">Reference proteome</keyword>
<keyword evidence="3 6" id="KW-0238">DNA-binding</keyword>